<feature type="transmembrane region" description="Helical" evidence="1">
    <location>
        <begin position="33"/>
        <end position="50"/>
    </location>
</feature>
<keyword evidence="1" id="KW-0472">Membrane</keyword>
<feature type="transmembrane region" description="Helical" evidence="1">
    <location>
        <begin position="7"/>
        <end position="27"/>
    </location>
</feature>
<gene>
    <name evidence="2" type="ORF">KW502_00440</name>
</gene>
<sequence>MKKIGFFILAIIVLGVILYVTFVIALLKITIGLILLAVAVILFAIAYQKIKHRLED</sequence>
<name>A0ABS6VXF0_9FLAO</name>
<protein>
    <recommendedName>
        <fullName evidence="4">Phosphatidate cytidylyltransferase</fullName>
    </recommendedName>
</protein>
<evidence type="ECO:0000256" key="1">
    <source>
        <dbReference type="SAM" id="Phobius"/>
    </source>
</evidence>
<evidence type="ECO:0000313" key="2">
    <source>
        <dbReference type="EMBL" id="MBW2960264.1"/>
    </source>
</evidence>
<dbReference type="EMBL" id="JAHWDF010000001">
    <property type="protein sequence ID" value="MBW2960264.1"/>
    <property type="molecule type" value="Genomic_DNA"/>
</dbReference>
<keyword evidence="3" id="KW-1185">Reference proteome</keyword>
<keyword evidence="1" id="KW-1133">Transmembrane helix</keyword>
<reference evidence="2 3" key="1">
    <citation type="submission" date="2021-07" db="EMBL/GenBank/DDBJ databases">
        <title>Mesonia aestuariivivens sp. nov., isolated from a tidal flat.</title>
        <authorList>
            <person name="Kim Y.-O."/>
            <person name="Yoon J.-H."/>
        </authorList>
    </citation>
    <scope>NUCLEOTIDE SEQUENCE [LARGE SCALE GENOMIC DNA]</scope>
    <source>
        <strain evidence="2 3">JHPTF-M18</strain>
    </source>
</reference>
<dbReference type="RefSeq" id="WP_219038555.1">
    <property type="nucleotide sequence ID" value="NZ_JAHWDF010000001.1"/>
</dbReference>
<organism evidence="2 3">
    <name type="scientific">Mesonia aestuariivivens</name>
    <dbReference type="NCBI Taxonomy" id="2796128"/>
    <lineage>
        <taxon>Bacteria</taxon>
        <taxon>Pseudomonadati</taxon>
        <taxon>Bacteroidota</taxon>
        <taxon>Flavobacteriia</taxon>
        <taxon>Flavobacteriales</taxon>
        <taxon>Flavobacteriaceae</taxon>
        <taxon>Mesonia</taxon>
    </lineage>
</organism>
<keyword evidence="1" id="KW-0812">Transmembrane</keyword>
<dbReference type="Proteomes" id="UP000719267">
    <property type="component" value="Unassembled WGS sequence"/>
</dbReference>
<proteinExistence type="predicted"/>
<accession>A0ABS6VXF0</accession>
<evidence type="ECO:0008006" key="4">
    <source>
        <dbReference type="Google" id="ProtNLM"/>
    </source>
</evidence>
<comment type="caution">
    <text evidence="2">The sequence shown here is derived from an EMBL/GenBank/DDBJ whole genome shotgun (WGS) entry which is preliminary data.</text>
</comment>
<evidence type="ECO:0000313" key="3">
    <source>
        <dbReference type="Proteomes" id="UP000719267"/>
    </source>
</evidence>